<dbReference type="AlphaFoldDB" id="A0A516X4W9"/>
<reference evidence="7 8" key="2">
    <citation type="submission" date="2019-07" db="EMBL/GenBank/DDBJ databases">
        <authorList>
            <person name="Huang Y."/>
        </authorList>
    </citation>
    <scope>NUCLEOTIDE SEQUENCE [LARGE SCALE GENOMIC DNA]</scope>
    <source>
        <strain evidence="7 8">HY188</strain>
    </source>
</reference>
<sequence>MTGAVGGRDAIPSALARSWLLVPAYEADRIAAADASAADAVILDLEDGTPERDKGSAREDVVRRLQSRSAWVRINAVTTRHWRDDVDALRGQPGLAGVMLAESTTPHDVDRTAAQLGADVPVVPLIESAAGLDSARQIAAVPAVVRLAFGLNDFRRDTGIGAGALALAYVRSQLVLASHLAGCAPPIDGPTMDGDPDVLARESAVTAEMGMTGKLALHPEQTEAINAHLSPGSDEIARAQELIARLGEDGSGISDGSDRPRLARAKSLLEHARDFGLMADGG</sequence>
<evidence type="ECO:0000259" key="6">
    <source>
        <dbReference type="Pfam" id="PF03328"/>
    </source>
</evidence>
<dbReference type="Gene3D" id="3.20.20.60">
    <property type="entry name" value="Phosphoenolpyruvate-binding domains"/>
    <property type="match status" value="1"/>
</dbReference>
<feature type="binding site" evidence="4">
    <location>
        <position position="73"/>
    </location>
    <ligand>
        <name>substrate</name>
    </ligand>
</feature>
<protein>
    <submittedName>
        <fullName evidence="7">CoA ester lyase</fullName>
    </submittedName>
</protein>
<dbReference type="OrthoDB" id="4451286at2"/>
<evidence type="ECO:0000313" key="8">
    <source>
        <dbReference type="Proteomes" id="UP000317344"/>
    </source>
</evidence>
<dbReference type="Proteomes" id="UP000317344">
    <property type="component" value="Chromosome"/>
</dbReference>
<dbReference type="InterPro" id="IPR011206">
    <property type="entry name" value="Citrate_lyase_beta/mcl1/mcl2"/>
</dbReference>
<proteinExistence type="predicted"/>
<evidence type="ECO:0000313" key="7">
    <source>
        <dbReference type="EMBL" id="QDQ98128.1"/>
    </source>
</evidence>
<keyword evidence="3 5" id="KW-0460">Magnesium</keyword>
<dbReference type="GO" id="GO:0006107">
    <property type="term" value="P:oxaloacetate metabolic process"/>
    <property type="evidence" value="ECO:0007669"/>
    <property type="project" value="TreeGrafter"/>
</dbReference>
<dbReference type="GO" id="GO:0016829">
    <property type="term" value="F:lyase activity"/>
    <property type="evidence" value="ECO:0007669"/>
    <property type="project" value="UniProtKB-KW"/>
</dbReference>
<feature type="domain" description="HpcH/HpaI aldolase/citrate lyase" evidence="6">
    <location>
        <begin position="17"/>
        <end position="219"/>
    </location>
</feature>
<dbReference type="Pfam" id="PF03328">
    <property type="entry name" value="HpcH_HpaI"/>
    <property type="match status" value="1"/>
</dbReference>
<dbReference type="RefSeq" id="WP_143909498.1">
    <property type="nucleotide sequence ID" value="NZ_CP041765.1"/>
</dbReference>
<dbReference type="PIRSF" id="PIRSF015582">
    <property type="entry name" value="Cit_lyase_B"/>
    <property type="match status" value="1"/>
</dbReference>
<evidence type="ECO:0000256" key="5">
    <source>
        <dbReference type="PIRSR" id="PIRSR015582-2"/>
    </source>
</evidence>
<dbReference type="EMBL" id="CP041765">
    <property type="protein sequence ID" value="QDQ98128.1"/>
    <property type="molecule type" value="Genomic_DNA"/>
</dbReference>
<dbReference type="InterPro" id="IPR015813">
    <property type="entry name" value="Pyrv/PenolPyrv_kinase-like_dom"/>
</dbReference>
<gene>
    <name evidence="7" type="ORF">FO059_13435</name>
</gene>
<dbReference type="InterPro" id="IPR005000">
    <property type="entry name" value="Aldolase/citrate-lyase_domain"/>
</dbReference>
<evidence type="ECO:0000256" key="3">
    <source>
        <dbReference type="ARBA" id="ARBA00022842"/>
    </source>
</evidence>
<dbReference type="InterPro" id="IPR040442">
    <property type="entry name" value="Pyrv_kinase-like_dom_sf"/>
</dbReference>
<reference evidence="7 8" key="1">
    <citation type="submission" date="2019-07" db="EMBL/GenBank/DDBJ databases">
        <title>Tomitella cavernea sp. nov., an actinomycete isolated from soil.</title>
        <authorList>
            <person name="Cheng J."/>
        </authorList>
    </citation>
    <scope>NUCLEOTIDE SEQUENCE [LARGE SCALE GENOMIC DNA]</scope>
    <source>
        <strain evidence="7 8">HY188</strain>
    </source>
</reference>
<comment type="cofactor">
    <cofactor evidence="1">
        <name>Mg(2+)</name>
        <dbReference type="ChEBI" id="CHEBI:18420"/>
    </cofactor>
</comment>
<dbReference type="KEGG" id="toy:FO059_13435"/>
<keyword evidence="7" id="KW-0456">Lyase</keyword>
<name>A0A516X4W9_9ACTN</name>
<keyword evidence="8" id="KW-1185">Reference proteome</keyword>
<dbReference type="PANTHER" id="PTHR32308">
    <property type="entry name" value="LYASE BETA SUBUNIT, PUTATIVE (AFU_ORTHOLOGUE AFUA_4G13030)-RELATED"/>
    <property type="match status" value="1"/>
</dbReference>
<dbReference type="GO" id="GO:0000287">
    <property type="term" value="F:magnesium ion binding"/>
    <property type="evidence" value="ECO:0007669"/>
    <property type="project" value="TreeGrafter"/>
</dbReference>
<feature type="binding site" evidence="5">
    <location>
        <position position="127"/>
    </location>
    <ligand>
        <name>Mg(2+)</name>
        <dbReference type="ChEBI" id="CHEBI:18420"/>
    </ligand>
</feature>
<accession>A0A516X4W9</accession>
<feature type="binding site" evidence="4">
    <location>
        <position position="127"/>
    </location>
    <ligand>
        <name>substrate</name>
    </ligand>
</feature>
<dbReference type="SUPFAM" id="SSF51621">
    <property type="entry name" value="Phosphoenolpyruvate/pyruvate domain"/>
    <property type="match status" value="1"/>
</dbReference>
<dbReference type="PANTHER" id="PTHR32308:SF10">
    <property type="entry name" value="CITRATE LYASE SUBUNIT BETA"/>
    <property type="match status" value="1"/>
</dbReference>
<feature type="binding site" evidence="5">
    <location>
        <position position="153"/>
    </location>
    <ligand>
        <name>Mg(2+)</name>
        <dbReference type="ChEBI" id="CHEBI:18420"/>
    </ligand>
</feature>
<evidence type="ECO:0000256" key="4">
    <source>
        <dbReference type="PIRSR" id="PIRSR015582-1"/>
    </source>
</evidence>
<keyword evidence="2 5" id="KW-0479">Metal-binding</keyword>
<evidence type="ECO:0000256" key="1">
    <source>
        <dbReference type="ARBA" id="ARBA00001946"/>
    </source>
</evidence>
<evidence type="ECO:0000256" key="2">
    <source>
        <dbReference type="ARBA" id="ARBA00022723"/>
    </source>
</evidence>
<organism evidence="7 8">
    <name type="scientific">Tomitella fengzijianii</name>
    <dbReference type="NCBI Taxonomy" id="2597660"/>
    <lineage>
        <taxon>Bacteria</taxon>
        <taxon>Bacillati</taxon>
        <taxon>Actinomycetota</taxon>
        <taxon>Actinomycetes</taxon>
        <taxon>Mycobacteriales</taxon>
        <taxon>Tomitella</taxon>
    </lineage>
</organism>